<organism evidence="2 3">
    <name type="scientific">Pleurodeles waltl</name>
    <name type="common">Iberian ribbed newt</name>
    <dbReference type="NCBI Taxonomy" id="8319"/>
    <lineage>
        <taxon>Eukaryota</taxon>
        <taxon>Metazoa</taxon>
        <taxon>Chordata</taxon>
        <taxon>Craniata</taxon>
        <taxon>Vertebrata</taxon>
        <taxon>Euteleostomi</taxon>
        <taxon>Amphibia</taxon>
        <taxon>Batrachia</taxon>
        <taxon>Caudata</taxon>
        <taxon>Salamandroidea</taxon>
        <taxon>Salamandridae</taxon>
        <taxon>Pleurodelinae</taxon>
        <taxon>Pleurodeles</taxon>
    </lineage>
</organism>
<protein>
    <submittedName>
        <fullName evidence="2">Uncharacterized protein</fullName>
    </submittedName>
</protein>
<keyword evidence="3" id="KW-1185">Reference proteome</keyword>
<proteinExistence type="predicted"/>
<feature type="compositionally biased region" description="Basic and acidic residues" evidence="1">
    <location>
        <begin position="47"/>
        <end position="73"/>
    </location>
</feature>
<name>A0AAV7TMN0_PLEWA</name>
<dbReference type="Proteomes" id="UP001066276">
    <property type="component" value="Chromosome 3_2"/>
</dbReference>
<reference evidence="2" key="1">
    <citation type="journal article" date="2022" name="bioRxiv">
        <title>Sequencing and chromosome-scale assembly of the giantPleurodeles waltlgenome.</title>
        <authorList>
            <person name="Brown T."/>
            <person name="Elewa A."/>
            <person name="Iarovenko S."/>
            <person name="Subramanian E."/>
            <person name="Araus A.J."/>
            <person name="Petzold A."/>
            <person name="Susuki M."/>
            <person name="Suzuki K.-i.T."/>
            <person name="Hayashi T."/>
            <person name="Toyoda A."/>
            <person name="Oliveira C."/>
            <person name="Osipova E."/>
            <person name="Leigh N.D."/>
            <person name="Simon A."/>
            <person name="Yun M.H."/>
        </authorList>
    </citation>
    <scope>NUCLEOTIDE SEQUENCE</scope>
    <source>
        <strain evidence="2">20211129_DDA</strain>
        <tissue evidence="2">Liver</tissue>
    </source>
</reference>
<dbReference type="AlphaFoldDB" id="A0AAV7TMN0"/>
<feature type="region of interest" description="Disordered" evidence="1">
    <location>
        <begin position="1"/>
        <end position="99"/>
    </location>
</feature>
<comment type="caution">
    <text evidence="2">The sequence shown here is derived from an EMBL/GenBank/DDBJ whole genome shotgun (WGS) entry which is preliminary data.</text>
</comment>
<accession>A0AAV7TMN0</accession>
<gene>
    <name evidence="2" type="ORF">NDU88_002686</name>
</gene>
<evidence type="ECO:0000256" key="1">
    <source>
        <dbReference type="SAM" id="MobiDB-lite"/>
    </source>
</evidence>
<dbReference type="EMBL" id="JANPWB010000006">
    <property type="protein sequence ID" value="KAJ1177431.1"/>
    <property type="molecule type" value="Genomic_DNA"/>
</dbReference>
<sequence>MCDGVQESAPDRTYPGGTYQAAGVEVKPLRHSASTAQGVGPQKPGRRREEEKERQREDGEEEVRGNEEKDKMKGKWGTGEEDEYGGNKTMTTMEEKTEN</sequence>
<evidence type="ECO:0000313" key="3">
    <source>
        <dbReference type="Proteomes" id="UP001066276"/>
    </source>
</evidence>
<evidence type="ECO:0000313" key="2">
    <source>
        <dbReference type="EMBL" id="KAJ1177431.1"/>
    </source>
</evidence>